<protein>
    <recommendedName>
        <fullName evidence="3">DUF6536 domain-containing protein</fullName>
    </recommendedName>
</protein>
<dbReference type="AlphaFoldDB" id="A0A2I2FCA9"/>
<dbReference type="InterPro" id="IPR046623">
    <property type="entry name" value="DUF6536"/>
</dbReference>
<feature type="domain" description="DUF6536" evidence="3">
    <location>
        <begin position="67"/>
        <end position="221"/>
    </location>
</feature>
<dbReference type="EMBL" id="KZ559136">
    <property type="protein sequence ID" value="PLB38266.1"/>
    <property type="molecule type" value="Genomic_DNA"/>
</dbReference>
<evidence type="ECO:0000259" key="3">
    <source>
        <dbReference type="Pfam" id="PF20163"/>
    </source>
</evidence>
<dbReference type="PANTHER" id="PTHR35395">
    <property type="entry name" value="DUF6536 DOMAIN-CONTAINING PROTEIN"/>
    <property type="match status" value="1"/>
</dbReference>
<proteinExistence type="predicted"/>
<keyword evidence="2" id="KW-1133">Transmembrane helix</keyword>
<evidence type="ECO:0000313" key="4">
    <source>
        <dbReference type="EMBL" id="PLB38266.1"/>
    </source>
</evidence>
<keyword evidence="5" id="KW-1185">Reference proteome</keyword>
<sequence length="727" mass="80712">MAKANRRFLAAFSWLPRIKYCDVPKEALSSDTRKQKQRAFGMSSLLSIPTPSPKALSQNTYEEGREWIEGALQCTYGAGAILALNVILTVIATAFGLSKYGGSFQAINVYEGSCPMASHWATGLHVLINVISTLLLAASNYVMQCLGAPSRADVDKAHRERMWLDIGTFSVRNLSVLNNKQRILWGLLLVTSTPIHMVYNSVIYSTVSALDYAILLVPDDLASNEPFAAEDDNFERGFFNTVGTSAADIQTEIFDGTYRDVEAQECLDTYNTEFNSDLDTLIAVTNRHFFHNTTVLKARINSGLFSEDKNTPSWTASVVFEQGKDPAYSNQIGLDGDFFGCSLPEIPISRCMVKHRRPLCQLTFSPNIAVVVIVSNMIKVACMYLTARTSRTHLLLTVGDAISSFLANPDQATQDQRNKMRPSDRSRSSSVLPGPSQHEDKYIHQFIPGARKKWYRAVSTKRWTMALTFFAFCALLSVAMFLLASYWVGTLSAAWDLGFGKFRGNNIIKSPGITENTLSLVLLINTPQLALSILYSLFNGILTSMLAAAEFNDYAVRRRPLRVSWPKGEQRSTYYLSLPYRYSLPLISISAALHWLVSQSIFFVNIIAYDVHDEPVAGEAVRGCGYSPFPMFIILLTSGILSIIFHILSNRWFNSPMPLAAEKSASISAACHPPPDDCDAALKPVMWGYKVWQDECDVNSLSASSRTGRSETLHTCYTFTSKEVVAC</sequence>
<dbReference type="OrthoDB" id="5429634at2759"/>
<feature type="transmembrane region" description="Helical" evidence="2">
    <location>
        <begin position="529"/>
        <end position="549"/>
    </location>
</feature>
<feature type="compositionally biased region" description="Basic and acidic residues" evidence="1">
    <location>
        <begin position="416"/>
        <end position="427"/>
    </location>
</feature>
<feature type="region of interest" description="Disordered" evidence="1">
    <location>
        <begin position="411"/>
        <end position="437"/>
    </location>
</feature>
<dbReference type="GeneID" id="36524488"/>
<dbReference type="Pfam" id="PF20163">
    <property type="entry name" value="DUF6536"/>
    <property type="match status" value="1"/>
</dbReference>
<evidence type="ECO:0000256" key="2">
    <source>
        <dbReference type="SAM" id="Phobius"/>
    </source>
</evidence>
<dbReference type="Proteomes" id="UP000234585">
    <property type="component" value="Unassembled WGS sequence"/>
</dbReference>
<evidence type="ECO:0000313" key="5">
    <source>
        <dbReference type="Proteomes" id="UP000234585"/>
    </source>
</evidence>
<feature type="transmembrane region" description="Helical" evidence="2">
    <location>
        <begin position="463"/>
        <end position="488"/>
    </location>
</feature>
<dbReference type="STRING" id="41067.A0A2I2FCA9"/>
<dbReference type="RefSeq" id="XP_024672278.1">
    <property type="nucleotide sequence ID" value="XM_024817328.1"/>
</dbReference>
<accession>A0A2I2FCA9</accession>
<keyword evidence="2" id="KW-0812">Transmembrane</keyword>
<feature type="transmembrane region" description="Helical" evidence="2">
    <location>
        <begin position="629"/>
        <end position="648"/>
    </location>
</feature>
<organism evidence="4 5">
    <name type="scientific">Aspergillus candidus</name>
    <dbReference type="NCBI Taxonomy" id="41067"/>
    <lineage>
        <taxon>Eukaryota</taxon>
        <taxon>Fungi</taxon>
        <taxon>Dikarya</taxon>
        <taxon>Ascomycota</taxon>
        <taxon>Pezizomycotina</taxon>
        <taxon>Eurotiomycetes</taxon>
        <taxon>Eurotiomycetidae</taxon>
        <taxon>Eurotiales</taxon>
        <taxon>Aspergillaceae</taxon>
        <taxon>Aspergillus</taxon>
        <taxon>Aspergillus subgen. Circumdati</taxon>
    </lineage>
</organism>
<gene>
    <name evidence="4" type="ORF">BDW47DRAFT_131519</name>
</gene>
<keyword evidence="2" id="KW-0472">Membrane</keyword>
<reference evidence="4 5" key="1">
    <citation type="submission" date="2017-12" db="EMBL/GenBank/DDBJ databases">
        <authorList>
            <consortium name="DOE Joint Genome Institute"/>
            <person name="Haridas S."/>
            <person name="Kjaerbolling I."/>
            <person name="Vesth T.C."/>
            <person name="Frisvad J.C."/>
            <person name="Nybo J.L."/>
            <person name="Theobald S."/>
            <person name="Kuo A."/>
            <person name="Bowyer P."/>
            <person name="Matsuda Y."/>
            <person name="Mondo S."/>
            <person name="Lyhne E.K."/>
            <person name="Kogle M.E."/>
            <person name="Clum A."/>
            <person name="Lipzen A."/>
            <person name="Salamov A."/>
            <person name="Ngan C.Y."/>
            <person name="Daum C."/>
            <person name="Chiniquy J."/>
            <person name="Barry K."/>
            <person name="LaButti K."/>
            <person name="Simmons B.A."/>
            <person name="Magnuson J.K."/>
            <person name="Mortensen U.H."/>
            <person name="Larsen T.O."/>
            <person name="Grigoriev I.V."/>
            <person name="Baker S.E."/>
            <person name="Andersen M.R."/>
            <person name="Nordberg H.P."/>
            <person name="Cantor M.N."/>
            <person name="Hua S.X."/>
        </authorList>
    </citation>
    <scope>NUCLEOTIDE SEQUENCE [LARGE SCALE GENOMIC DNA]</scope>
    <source>
        <strain evidence="4 5">CBS 102.13</strain>
    </source>
</reference>
<name>A0A2I2FCA9_ASPCN</name>
<feature type="transmembrane region" description="Helical" evidence="2">
    <location>
        <begin position="586"/>
        <end position="609"/>
    </location>
</feature>
<dbReference type="PANTHER" id="PTHR35395:SF1">
    <property type="entry name" value="DUF6536 DOMAIN-CONTAINING PROTEIN"/>
    <property type="match status" value="1"/>
</dbReference>
<evidence type="ECO:0000256" key="1">
    <source>
        <dbReference type="SAM" id="MobiDB-lite"/>
    </source>
</evidence>